<dbReference type="CDD" id="cd00082">
    <property type="entry name" value="HisKA"/>
    <property type="match status" value="1"/>
</dbReference>
<evidence type="ECO:0000256" key="1">
    <source>
        <dbReference type="ARBA" id="ARBA00000085"/>
    </source>
</evidence>
<feature type="coiled-coil region" evidence="5">
    <location>
        <begin position="143"/>
        <end position="177"/>
    </location>
</feature>
<dbReference type="SUPFAM" id="SSF55785">
    <property type="entry name" value="PYP-like sensor domain (PAS domain)"/>
    <property type="match status" value="1"/>
</dbReference>
<comment type="catalytic activity">
    <reaction evidence="1">
        <text>ATP + protein L-histidine = ADP + protein N-phospho-L-histidine.</text>
        <dbReference type="EC" id="2.7.13.3"/>
    </reaction>
</comment>
<name>A0ABM7W5V3_9BACT</name>
<dbReference type="InterPro" id="IPR003594">
    <property type="entry name" value="HATPase_dom"/>
</dbReference>
<dbReference type="PANTHER" id="PTHR43065">
    <property type="entry name" value="SENSOR HISTIDINE KINASE"/>
    <property type="match status" value="1"/>
</dbReference>
<dbReference type="InterPro" id="IPR000700">
    <property type="entry name" value="PAS-assoc_C"/>
</dbReference>
<dbReference type="Gene3D" id="2.10.70.100">
    <property type="match status" value="1"/>
</dbReference>
<sequence>MRILVVDDRQDSRYLLEVLLTAHGHQILTACHGAEALQKLGQEDVELIVSDILMPVMDGFQLCQTVKKDETLRRIPFLFYTATYTGSKDEDLALRIGADAFLQKPCEPEVFINVINKLAVGGGRDVATDRELADEEELLVLYNQRLVRKLEQKMVEAEREIEERKKVEAALRQSQQHLMAAQRLASIGDFTWDVGSGEVSWSHSLCELLGYDDLFSFDHRQFDDTLYHPDDRDRVRRWLEECLHSGQERLTPLEYRVLRKDGTIRFVRTVGTIDRRSDKGPQVFATVQDITETKLIEAQLLQAQKLESIGRLAGGVAHDYNNMLSVIIGYAELALSRVAEGDSLRSDLQEILAAAGRSRDITRQLLAFARKESISPVVLDLNEAVGVMLKVLRRLIGEDIDLVWMPGAELWPVKMDPAQLDQMLANLCVNARDAIADVGKITIETKRVTMDQAYYARHLDSVPGDFVMLAVADDGCGMDRATLDQIFEPFFTTKDVGRGTGLGLATVYGIVQQNNGFINVYSEPSQGTVFSIYLPRHRGALLEQTVAEAPQQSNGNGELILVVEDEAAIMRLTERILGSLNYRVVIARTVSEALGLAQRHGDELALLITDVVMPEMNGRDLADRLRSRHPHLKCLFMSGYTADVIAHRGILEQDVHFIQKPFSRNDLARTVRSVLDA</sequence>
<dbReference type="CDD" id="cd00130">
    <property type="entry name" value="PAS"/>
    <property type="match status" value="1"/>
</dbReference>
<dbReference type="InterPro" id="IPR011006">
    <property type="entry name" value="CheY-like_superfamily"/>
</dbReference>
<dbReference type="EC" id="2.7.13.3" evidence="2"/>
<dbReference type="RefSeq" id="WP_284153353.1">
    <property type="nucleotide sequence ID" value="NZ_AP025516.1"/>
</dbReference>
<dbReference type="InterPro" id="IPR003661">
    <property type="entry name" value="HisK_dim/P_dom"/>
</dbReference>
<dbReference type="InterPro" id="IPR004358">
    <property type="entry name" value="Sig_transdc_His_kin-like_C"/>
</dbReference>
<protein>
    <recommendedName>
        <fullName evidence="2">histidine kinase</fullName>
        <ecNumber evidence="2">2.7.13.3</ecNumber>
    </recommendedName>
</protein>
<evidence type="ECO:0000313" key="9">
    <source>
        <dbReference type="EMBL" id="BDD86261.1"/>
    </source>
</evidence>
<dbReference type="Gene3D" id="3.30.565.10">
    <property type="entry name" value="Histidine kinase-like ATPase, C-terminal domain"/>
    <property type="match status" value="1"/>
</dbReference>
<organism evidence="9 10">
    <name type="scientific">Desulfofustis limnaeus</name>
    <dbReference type="NCBI Taxonomy" id="2740163"/>
    <lineage>
        <taxon>Bacteria</taxon>
        <taxon>Pseudomonadati</taxon>
        <taxon>Thermodesulfobacteriota</taxon>
        <taxon>Desulfobulbia</taxon>
        <taxon>Desulfobulbales</taxon>
        <taxon>Desulfocapsaceae</taxon>
        <taxon>Desulfofustis</taxon>
    </lineage>
</organism>
<gene>
    <name evidence="9" type="ORF">DPPLL_06260</name>
</gene>
<dbReference type="InterPro" id="IPR036097">
    <property type="entry name" value="HisK_dim/P_sf"/>
</dbReference>
<evidence type="ECO:0000259" key="8">
    <source>
        <dbReference type="PROSITE" id="PS50113"/>
    </source>
</evidence>
<feature type="domain" description="Response regulatory" evidence="7">
    <location>
        <begin position="559"/>
        <end position="675"/>
    </location>
</feature>
<dbReference type="Gene3D" id="3.30.450.20">
    <property type="entry name" value="PAS domain"/>
    <property type="match status" value="1"/>
</dbReference>
<dbReference type="NCBIfam" id="TIGR00229">
    <property type="entry name" value="sensory_box"/>
    <property type="match status" value="1"/>
</dbReference>
<feature type="modified residue" description="4-aspartylphosphate" evidence="4">
    <location>
        <position position="51"/>
    </location>
</feature>
<dbReference type="InterPro" id="IPR013655">
    <property type="entry name" value="PAS_fold_3"/>
</dbReference>
<dbReference type="SMART" id="SM00387">
    <property type="entry name" value="HATPase_c"/>
    <property type="match status" value="1"/>
</dbReference>
<dbReference type="InterPro" id="IPR005467">
    <property type="entry name" value="His_kinase_dom"/>
</dbReference>
<feature type="modified residue" description="4-aspartylphosphate" evidence="4">
    <location>
        <position position="610"/>
    </location>
</feature>
<feature type="domain" description="PAC" evidence="8">
    <location>
        <begin position="251"/>
        <end position="302"/>
    </location>
</feature>
<dbReference type="PROSITE" id="PS51257">
    <property type="entry name" value="PROKAR_LIPOPROTEIN"/>
    <property type="match status" value="1"/>
</dbReference>
<evidence type="ECO:0000256" key="2">
    <source>
        <dbReference type="ARBA" id="ARBA00012438"/>
    </source>
</evidence>
<dbReference type="SMART" id="SM00448">
    <property type="entry name" value="REC"/>
    <property type="match status" value="2"/>
</dbReference>
<dbReference type="SMART" id="SM00388">
    <property type="entry name" value="HisKA"/>
    <property type="match status" value="1"/>
</dbReference>
<dbReference type="SUPFAM" id="SSF47384">
    <property type="entry name" value="Homodimeric domain of signal transducing histidine kinase"/>
    <property type="match status" value="1"/>
</dbReference>
<dbReference type="SMART" id="SM00086">
    <property type="entry name" value="PAC"/>
    <property type="match status" value="1"/>
</dbReference>
<evidence type="ECO:0000256" key="5">
    <source>
        <dbReference type="SAM" id="Coils"/>
    </source>
</evidence>
<proteinExistence type="predicted"/>
<dbReference type="SUPFAM" id="SSF52172">
    <property type="entry name" value="CheY-like"/>
    <property type="match status" value="2"/>
</dbReference>
<evidence type="ECO:0000256" key="3">
    <source>
        <dbReference type="ARBA" id="ARBA00022553"/>
    </source>
</evidence>
<keyword evidence="5" id="KW-0175">Coiled coil</keyword>
<feature type="domain" description="Histidine kinase" evidence="6">
    <location>
        <begin position="315"/>
        <end position="538"/>
    </location>
</feature>
<feature type="domain" description="Response regulatory" evidence="7">
    <location>
        <begin position="2"/>
        <end position="119"/>
    </location>
</feature>
<dbReference type="PANTHER" id="PTHR43065:SF42">
    <property type="entry name" value="TWO-COMPONENT SENSOR PPRA"/>
    <property type="match status" value="1"/>
</dbReference>
<dbReference type="InterPro" id="IPR000014">
    <property type="entry name" value="PAS"/>
</dbReference>
<evidence type="ECO:0000256" key="4">
    <source>
        <dbReference type="PROSITE-ProRule" id="PRU00169"/>
    </source>
</evidence>
<dbReference type="Proteomes" id="UP000830055">
    <property type="component" value="Chromosome"/>
</dbReference>
<dbReference type="Pfam" id="PF08447">
    <property type="entry name" value="PAS_3"/>
    <property type="match status" value="1"/>
</dbReference>
<dbReference type="PROSITE" id="PS50109">
    <property type="entry name" value="HIS_KIN"/>
    <property type="match status" value="1"/>
</dbReference>
<reference evidence="9 10" key="1">
    <citation type="submission" date="2022-01" db="EMBL/GenBank/DDBJ databases">
        <title>Desulfofustis limnae sp. nov., a novel mesophilic sulfate-reducing bacterium isolated from marsh soil.</title>
        <authorList>
            <person name="Watanabe M."/>
            <person name="Takahashi A."/>
            <person name="Kojima H."/>
            <person name="Fukui M."/>
        </authorList>
    </citation>
    <scope>NUCLEOTIDE SEQUENCE [LARGE SCALE GENOMIC DNA]</scope>
    <source>
        <strain evidence="9 10">PPLL</strain>
    </source>
</reference>
<dbReference type="PROSITE" id="PS50110">
    <property type="entry name" value="RESPONSE_REGULATORY"/>
    <property type="match status" value="2"/>
</dbReference>
<dbReference type="Pfam" id="PF02518">
    <property type="entry name" value="HATPase_c"/>
    <property type="match status" value="1"/>
</dbReference>
<dbReference type="InterPro" id="IPR001789">
    <property type="entry name" value="Sig_transdc_resp-reg_receiver"/>
</dbReference>
<dbReference type="EMBL" id="AP025516">
    <property type="protein sequence ID" value="BDD86261.1"/>
    <property type="molecule type" value="Genomic_DNA"/>
</dbReference>
<dbReference type="InterPro" id="IPR001610">
    <property type="entry name" value="PAC"/>
</dbReference>
<dbReference type="Pfam" id="PF00072">
    <property type="entry name" value="Response_reg"/>
    <property type="match status" value="2"/>
</dbReference>
<dbReference type="InterPro" id="IPR035965">
    <property type="entry name" value="PAS-like_dom_sf"/>
</dbReference>
<dbReference type="Gene3D" id="3.40.50.2300">
    <property type="match status" value="2"/>
</dbReference>
<keyword evidence="3 4" id="KW-0597">Phosphoprotein</keyword>
<evidence type="ECO:0000259" key="7">
    <source>
        <dbReference type="PROSITE" id="PS50110"/>
    </source>
</evidence>
<dbReference type="Gene3D" id="1.10.287.130">
    <property type="match status" value="1"/>
</dbReference>
<dbReference type="PRINTS" id="PR00344">
    <property type="entry name" value="BCTRLSENSOR"/>
</dbReference>
<keyword evidence="10" id="KW-1185">Reference proteome</keyword>
<evidence type="ECO:0000259" key="6">
    <source>
        <dbReference type="PROSITE" id="PS50109"/>
    </source>
</evidence>
<evidence type="ECO:0000313" key="10">
    <source>
        <dbReference type="Proteomes" id="UP000830055"/>
    </source>
</evidence>
<dbReference type="InterPro" id="IPR036890">
    <property type="entry name" value="HATPase_C_sf"/>
</dbReference>
<accession>A0ABM7W5V3</accession>
<dbReference type="Pfam" id="PF00512">
    <property type="entry name" value="HisKA"/>
    <property type="match status" value="1"/>
</dbReference>
<dbReference type="SUPFAM" id="SSF55874">
    <property type="entry name" value="ATPase domain of HSP90 chaperone/DNA topoisomerase II/histidine kinase"/>
    <property type="match status" value="1"/>
</dbReference>
<dbReference type="PROSITE" id="PS50113">
    <property type="entry name" value="PAC"/>
    <property type="match status" value="1"/>
</dbReference>